<organism evidence="1 2">
    <name type="scientific">Racocetra persica</name>
    <dbReference type="NCBI Taxonomy" id="160502"/>
    <lineage>
        <taxon>Eukaryota</taxon>
        <taxon>Fungi</taxon>
        <taxon>Fungi incertae sedis</taxon>
        <taxon>Mucoromycota</taxon>
        <taxon>Glomeromycotina</taxon>
        <taxon>Glomeromycetes</taxon>
        <taxon>Diversisporales</taxon>
        <taxon>Gigasporaceae</taxon>
        <taxon>Racocetra</taxon>
    </lineage>
</organism>
<proteinExistence type="predicted"/>
<dbReference type="EMBL" id="CAJVQC010068926">
    <property type="protein sequence ID" value="CAG8808511.1"/>
    <property type="molecule type" value="Genomic_DNA"/>
</dbReference>
<keyword evidence="2" id="KW-1185">Reference proteome</keyword>
<evidence type="ECO:0000313" key="1">
    <source>
        <dbReference type="EMBL" id="CAG8808511.1"/>
    </source>
</evidence>
<reference evidence="1" key="1">
    <citation type="submission" date="2021-06" db="EMBL/GenBank/DDBJ databases">
        <authorList>
            <person name="Kallberg Y."/>
            <person name="Tangrot J."/>
            <person name="Rosling A."/>
        </authorList>
    </citation>
    <scope>NUCLEOTIDE SEQUENCE</scope>
    <source>
        <strain evidence="1">MA461A</strain>
    </source>
</reference>
<dbReference type="Proteomes" id="UP000789920">
    <property type="component" value="Unassembled WGS sequence"/>
</dbReference>
<protein>
    <submittedName>
        <fullName evidence="1">30503_t:CDS:1</fullName>
    </submittedName>
</protein>
<gene>
    <name evidence="1" type="ORF">RPERSI_LOCUS22641</name>
</gene>
<feature type="non-terminal residue" evidence="1">
    <location>
        <position position="1"/>
    </location>
</feature>
<evidence type="ECO:0000313" key="2">
    <source>
        <dbReference type="Proteomes" id="UP000789920"/>
    </source>
</evidence>
<name>A0ACA9RSH6_9GLOM</name>
<comment type="caution">
    <text evidence="1">The sequence shown here is derived from an EMBL/GenBank/DDBJ whole genome shotgun (WGS) entry which is preliminary data.</text>
</comment>
<sequence>LLIIASKDIPKSIRFDIWDEVESYLNEYGTRNSFAHINLSILERATQIAITTYVNKHNHIFLPKIRSFEIKYQLLSKEALDEINIITKHSNLSLIVQKSLLKARFSDLNFQDQDLVNEIQKAKSTTKISNDTSVLLTTLMQKKLEDPCWVVDFELDNNNHLTHLF</sequence>
<accession>A0ACA9RSH6</accession>